<dbReference type="EMBL" id="LT670849">
    <property type="protein sequence ID" value="SHN74326.1"/>
    <property type="molecule type" value="Genomic_DNA"/>
</dbReference>
<dbReference type="RefSeq" id="WP_072818318.1">
    <property type="nucleotide sequence ID" value="NZ_LT670849.1"/>
</dbReference>
<dbReference type="Proteomes" id="UP000184096">
    <property type="component" value="Chromosome I"/>
</dbReference>
<protein>
    <submittedName>
        <fullName evidence="2">Uncharacterized protein</fullName>
    </submittedName>
</protein>
<keyword evidence="1" id="KW-0812">Transmembrane</keyword>
<feature type="transmembrane region" description="Helical" evidence="1">
    <location>
        <begin position="54"/>
        <end position="78"/>
    </location>
</feature>
<reference evidence="3" key="1">
    <citation type="submission" date="2016-11" db="EMBL/GenBank/DDBJ databases">
        <authorList>
            <person name="Varghese N."/>
            <person name="Submissions S."/>
        </authorList>
    </citation>
    <scope>NUCLEOTIDE SEQUENCE [LARGE SCALE GENOMIC DNA]</scope>
    <source>
        <strain evidence="3">GAS401</strain>
    </source>
</reference>
<keyword evidence="1" id="KW-0472">Membrane</keyword>
<keyword evidence="3" id="KW-1185">Reference proteome</keyword>
<gene>
    <name evidence="2" type="ORF">SAMN05444170_2706</name>
</gene>
<feature type="transmembrane region" description="Helical" evidence="1">
    <location>
        <begin position="12"/>
        <end position="34"/>
    </location>
</feature>
<organism evidence="2 3">
    <name type="scientific">Bradyrhizobium erythrophlei</name>
    <dbReference type="NCBI Taxonomy" id="1437360"/>
    <lineage>
        <taxon>Bacteria</taxon>
        <taxon>Pseudomonadati</taxon>
        <taxon>Pseudomonadota</taxon>
        <taxon>Alphaproteobacteria</taxon>
        <taxon>Hyphomicrobiales</taxon>
        <taxon>Nitrobacteraceae</taxon>
        <taxon>Bradyrhizobium</taxon>
    </lineage>
</organism>
<evidence type="ECO:0000256" key="1">
    <source>
        <dbReference type="SAM" id="Phobius"/>
    </source>
</evidence>
<sequence>MNKNQIEKIIPIFSAAFALIYIVSVEVNWAPFTYHPKIGQWGWLTEPARDGPPMYWYGWLVTSTLGAAVASVLALPLLKNRPTQYWLGWTIPLVVMISVFYLFRGFFLR</sequence>
<feature type="transmembrane region" description="Helical" evidence="1">
    <location>
        <begin position="85"/>
        <end position="103"/>
    </location>
</feature>
<accession>A0A1M7TUI8</accession>
<evidence type="ECO:0000313" key="3">
    <source>
        <dbReference type="Proteomes" id="UP000184096"/>
    </source>
</evidence>
<dbReference type="AlphaFoldDB" id="A0A1M7TUI8"/>
<keyword evidence="1" id="KW-1133">Transmembrane helix</keyword>
<proteinExistence type="predicted"/>
<name>A0A1M7TUI8_9BRAD</name>
<evidence type="ECO:0000313" key="2">
    <source>
        <dbReference type="EMBL" id="SHN74326.1"/>
    </source>
</evidence>